<proteinExistence type="predicted"/>
<sequence length="782" mass="87612">MGHVHLISLLFLCAHLSYLMGSQADVPTFNLRRPRTLLQSLGGASVFQRNANFHATLERFRKTVDHVPELPQTFKTDPQDNHGNHTRQVLSRRRFITKRKLKKQLRECQESLGSCLARESQAASLIPFLFVQMAESCSIAMDQGRYFLRTQDMDVDTYAFSDRPYRFEQTYATSFFTDYLFRELFSSVPPNAAVTFNVFDGQSEASFEGPLVSVFLNASFMTFQSDNSTLVEYEIIQSPEQEAILPLSNFFSGVNTTQNASRLFEHCSLFIDAGEREADRAFLKPKNTLVNVANKLDNKVANVVQAGPPKLQQSKLQKYAKIWQINGKGGVDSKDYVKGAADTIRATASFIEQCKKQCDAKAITSGVSGLFLASAFVVGAAFPPLGIAMLIVGAIGSLVSALFLDSASVSKLDTTISPAMIQAAVDRALTSFTVNVDINMLDAFRTFYDIDINNYVNFLGQLGYILGTPDSQSDADKQIQYWYDQQYFPAWTGTYQPAIVKMEAQYNTWFGSNPSGIRTKLKNWKTGCDSDTCKPNNADFYSDGVNRLKFCKENKDNAQTNWRELGQFANAYMATAVKMMMFASQVINILQTYSFCDPDIYDQDTINRSCKWNRAMEDLLSKVFQINTRSLYLQTVMEEISTACNPNGRGWPFTQYCEGVSGKCNYKYGIAISNTQYGDRFDSTNEEGKFVKLDKSFKKSNAELACQNIYNRWNGPYGFGFGGLYGYASGGFVQQGNCGEITDKANQGGYIILGATPSFCMNDDFPRCTELYTIDDLWGVDL</sequence>
<organism evidence="2 3">
    <name type="scientific">Nannochloropsis gaditana</name>
    <dbReference type="NCBI Taxonomy" id="72520"/>
    <lineage>
        <taxon>Eukaryota</taxon>
        <taxon>Sar</taxon>
        <taxon>Stramenopiles</taxon>
        <taxon>Ochrophyta</taxon>
        <taxon>Eustigmatophyceae</taxon>
        <taxon>Eustigmatales</taxon>
        <taxon>Monodopsidaceae</taxon>
        <taxon>Nannochloropsis</taxon>
    </lineage>
</organism>
<name>W7TJT8_9STRA</name>
<protein>
    <submittedName>
        <fullName evidence="2">Uncharacterized protein</fullName>
    </submittedName>
</protein>
<feature type="signal peptide" evidence="1">
    <location>
        <begin position="1"/>
        <end position="24"/>
    </location>
</feature>
<comment type="caution">
    <text evidence="2">The sequence shown here is derived from an EMBL/GenBank/DDBJ whole genome shotgun (WGS) entry which is preliminary data.</text>
</comment>
<dbReference type="Proteomes" id="UP000019335">
    <property type="component" value="Unassembled WGS sequence"/>
</dbReference>
<keyword evidence="1" id="KW-0732">Signal</keyword>
<reference evidence="2 3" key="1">
    <citation type="journal article" date="2014" name="Mol. Plant">
        <title>Chromosome Scale Genome Assembly and Transcriptome Profiling of Nannochloropsis gaditana in Nitrogen Depletion.</title>
        <authorList>
            <person name="Corteggiani Carpinelli E."/>
            <person name="Telatin A."/>
            <person name="Vitulo N."/>
            <person name="Forcato C."/>
            <person name="D'Angelo M."/>
            <person name="Schiavon R."/>
            <person name="Vezzi A."/>
            <person name="Giacometti G.M."/>
            <person name="Morosinotto T."/>
            <person name="Valle G."/>
        </authorList>
    </citation>
    <scope>NUCLEOTIDE SEQUENCE [LARGE SCALE GENOMIC DNA]</scope>
    <source>
        <strain evidence="2 3">B-31</strain>
    </source>
</reference>
<gene>
    <name evidence="2" type="ORF">Naga_100450g3</name>
</gene>
<evidence type="ECO:0000256" key="1">
    <source>
        <dbReference type="SAM" id="SignalP"/>
    </source>
</evidence>
<accession>W7TJT8</accession>
<dbReference type="EMBL" id="AZIL01002926">
    <property type="protein sequence ID" value="EWM20616.1"/>
    <property type="molecule type" value="Genomic_DNA"/>
</dbReference>
<feature type="chain" id="PRO_5004900746" evidence="1">
    <location>
        <begin position="25"/>
        <end position="782"/>
    </location>
</feature>
<evidence type="ECO:0000313" key="3">
    <source>
        <dbReference type="Proteomes" id="UP000019335"/>
    </source>
</evidence>
<dbReference type="OrthoDB" id="10299369at2759"/>
<dbReference type="AlphaFoldDB" id="W7TJT8"/>
<evidence type="ECO:0000313" key="2">
    <source>
        <dbReference type="EMBL" id="EWM20616.1"/>
    </source>
</evidence>
<keyword evidence="3" id="KW-1185">Reference proteome</keyword>